<dbReference type="Proteomes" id="UP001430848">
    <property type="component" value="Unassembled WGS sequence"/>
</dbReference>
<gene>
    <name evidence="1" type="ORF">SLS63_013638</name>
</gene>
<protein>
    <submittedName>
        <fullName evidence="1">Uncharacterized protein</fullName>
    </submittedName>
</protein>
<accession>A0ABR1NMX8</accession>
<keyword evidence="2" id="KW-1185">Reference proteome</keyword>
<proteinExistence type="predicted"/>
<evidence type="ECO:0000313" key="2">
    <source>
        <dbReference type="Proteomes" id="UP001430848"/>
    </source>
</evidence>
<dbReference type="EMBL" id="JAKNSF020000194">
    <property type="protein sequence ID" value="KAK7707842.1"/>
    <property type="molecule type" value="Genomic_DNA"/>
</dbReference>
<organism evidence="1 2">
    <name type="scientific">Diaporthe eres</name>
    <name type="common">Phomopsis oblonga</name>
    <dbReference type="NCBI Taxonomy" id="83184"/>
    <lineage>
        <taxon>Eukaryota</taxon>
        <taxon>Fungi</taxon>
        <taxon>Dikarya</taxon>
        <taxon>Ascomycota</taxon>
        <taxon>Pezizomycotina</taxon>
        <taxon>Sordariomycetes</taxon>
        <taxon>Sordariomycetidae</taxon>
        <taxon>Diaporthales</taxon>
        <taxon>Diaporthaceae</taxon>
        <taxon>Diaporthe</taxon>
        <taxon>Diaporthe eres species complex</taxon>
    </lineage>
</organism>
<reference evidence="1 2" key="1">
    <citation type="submission" date="2024-02" db="EMBL/GenBank/DDBJ databases">
        <title>De novo assembly and annotation of 12 fungi associated with fruit tree decline syndrome in Ontario, Canada.</title>
        <authorList>
            <person name="Sulman M."/>
            <person name="Ellouze W."/>
            <person name="Ilyukhin E."/>
        </authorList>
    </citation>
    <scope>NUCLEOTIDE SEQUENCE [LARGE SCALE GENOMIC DNA]</scope>
    <source>
        <strain evidence="1 2">M169</strain>
    </source>
</reference>
<comment type="caution">
    <text evidence="1">The sequence shown here is derived from an EMBL/GenBank/DDBJ whole genome shotgun (WGS) entry which is preliminary data.</text>
</comment>
<evidence type="ECO:0000313" key="1">
    <source>
        <dbReference type="EMBL" id="KAK7707842.1"/>
    </source>
</evidence>
<sequence>MARLSDSVFSVGTASDTPRLLFRGFNSKSGGGHDKRLNSRDGIMPHAFLNGKEPTEMWDIPEVCDDITNHLEGEVVRHTHFSSWTQMLVTALDFARNHARDPPAWTSSSTIAVLDTGSMEEHVWLSADLFVSGLCTEAFTDEYLIYGLISGPNYHCVPVKELVRTTRVLELINWDDAGATASFGDDRISLIERGAVEASRDLAKALQPRNTGLDKILMLTARFVGNRAAQFLNGWTDSLSDPDISGFLYYARDDLQGLATRDDARRISLAVPNMSTNHDQAVLFEVQLLLAAENAVHIMGWMWTASPSKYQEDLARAMLMWRSLSQRTEE</sequence>
<name>A0ABR1NMX8_DIAER</name>